<feature type="transmembrane region" description="Helical" evidence="10">
    <location>
        <begin position="268"/>
        <end position="288"/>
    </location>
</feature>
<proteinExistence type="inferred from homology"/>
<dbReference type="GO" id="GO:0005886">
    <property type="term" value="C:plasma membrane"/>
    <property type="evidence" value="ECO:0007669"/>
    <property type="project" value="UniProtKB-SubCell"/>
</dbReference>
<evidence type="ECO:0000256" key="9">
    <source>
        <dbReference type="ARBA" id="ARBA00023136"/>
    </source>
</evidence>
<evidence type="ECO:0000313" key="12">
    <source>
        <dbReference type="Proteomes" id="UP000242084"/>
    </source>
</evidence>
<comment type="subcellular location">
    <subcellularLocation>
        <location evidence="1">Cell membrane</location>
        <topology evidence="1">Multi-pass membrane protein</topology>
    </subcellularLocation>
</comment>
<dbReference type="KEGG" id="sste:SAMEA4384403_2082"/>
<dbReference type="Proteomes" id="UP000242084">
    <property type="component" value="Chromosome 1"/>
</dbReference>
<gene>
    <name evidence="11" type="primary">sstB</name>
    <name evidence="11" type="ORF">SAMEA4384403_02082</name>
</gene>
<keyword evidence="3" id="KW-0813">Transport</keyword>
<evidence type="ECO:0000256" key="8">
    <source>
        <dbReference type="ARBA" id="ARBA00023004"/>
    </source>
</evidence>
<evidence type="ECO:0000256" key="2">
    <source>
        <dbReference type="ARBA" id="ARBA00007935"/>
    </source>
</evidence>
<evidence type="ECO:0000313" key="11">
    <source>
        <dbReference type="EMBL" id="SNV76717.1"/>
    </source>
</evidence>
<keyword evidence="5" id="KW-0406">Ion transport</keyword>
<dbReference type="FunFam" id="1.10.3470.10:FF:000004">
    <property type="entry name" value="Iron compound ABC transporter, permease"/>
    <property type="match status" value="1"/>
</dbReference>
<feature type="transmembrane region" description="Helical" evidence="10">
    <location>
        <begin position="72"/>
        <end position="94"/>
    </location>
</feature>
<keyword evidence="7 10" id="KW-1133">Transmembrane helix</keyword>
<evidence type="ECO:0000256" key="3">
    <source>
        <dbReference type="ARBA" id="ARBA00022448"/>
    </source>
</evidence>
<sequence>MFNKLTPSKKIILLSIITLLIASLYLFYNLNPKILEYQLTGRIRKFIAMLLVGGSIAVSTVIFQTITNNRILTPSIIGLDAVYMFIKTAIIFFFGSTSVVALNSQLNFVITLIGMILFSLLLFQILFKSKDQNVFFILLLGIVFGTFFSSLSSFIEMMIDPEEFLSIQSAMFASFSAINEKLLMISGVILLMMIMIAFKFKSYLDVLSLGRDHAINLGVHYANVTRWLMVMVALLVTISTALVGPITFLGLLVVNLAHEFMKELEHKYILPAAILISWVSLFLGQWIVEHVFEGTTEISIMINFIGGIYFIFLILKERNAA</sequence>
<dbReference type="Gene3D" id="1.10.3470.10">
    <property type="entry name" value="ABC transporter involved in vitamin B12 uptake, BtuC"/>
    <property type="match status" value="1"/>
</dbReference>
<keyword evidence="12" id="KW-1185">Reference proteome</keyword>
<reference evidence="11 12" key="1">
    <citation type="submission" date="2017-06" db="EMBL/GenBank/DDBJ databases">
        <authorList>
            <consortium name="Pathogen Informatics"/>
        </authorList>
    </citation>
    <scope>NUCLEOTIDE SEQUENCE [LARGE SCALE GENOMIC DNA]</scope>
    <source>
        <strain evidence="11 12">NCTC13839</strain>
    </source>
</reference>
<dbReference type="InterPro" id="IPR000522">
    <property type="entry name" value="ABC_transptr_permease_BtuC"/>
</dbReference>
<dbReference type="OrthoDB" id="9796260at2"/>
<keyword evidence="6 10" id="KW-0812">Transmembrane</keyword>
<evidence type="ECO:0000256" key="5">
    <source>
        <dbReference type="ARBA" id="ARBA00022496"/>
    </source>
</evidence>
<keyword evidence="8" id="KW-0408">Iron</keyword>
<dbReference type="SUPFAM" id="SSF81345">
    <property type="entry name" value="ABC transporter involved in vitamin B12 uptake, BtuC"/>
    <property type="match status" value="1"/>
</dbReference>
<keyword evidence="5" id="KW-0410">Iron transport</keyword>
<evidence type="ECO:0000256" key="4">
    <source>
        <dbReference type="ARBA" id="ARBA00022475"/>
    </source>
</evidence>
<evidence type="ECO:0000256" key="6">
    <source>
        <dbReference type="ARBA" id="ARBA00022692"/>
    </source>
</evidence>
<keyword evidence="4" id="KW-1003">Cell membrane</keyword>
<feature type="transmembrane region" description="Helical" evidence="10">
    <location>
        <begin position="227"/>
        <end position="256"/>
    </location>
</feature>
<dbReference type="PANTHER" id="PTHR30472:SF19">
    <property type="entry name" value="PETROBACTIN IMPORT SYSTEM PERMEASE PROTEIN YCLO"/>
    <property type="match status" value="1"/>
</dbReference>
<dbReference type="GO" id="GO:0022857">
    <property type="term" value="F:transmembrane transporter activity"/>
    <property type="evidence" value="ECO:0007669"/>
    <property type="project" value="InterPro"/>
</dbReference>
<evidence type="ECO:0000256" key="10">
    <source>
        <dbReference type="SAM" id="Phobius"/>
    </source>
</evidence>
<comment type="similarity">
    <text evidence="2">Belongs to the binding-protein-dependent transport system permease family. FecCD subfamily.</text>
</comment>
<feature type="transmembrane region" description="Helical" evidence="10">
    <location>
        <begin position="106"/>
        <end position="127"/>
    </location>
</feature>
<feature type="transmembrane region" description="Helical" evidence="10">
    <location>
        <begin position="182"/>
        <end position="200"/>
    </location>
</feature>
<dbReference type="InterPro" id="IPR037294">
    <property type="entry name" value="ABC_BtuC-like"/>
</dbReference>
<accession>A0A240A0C3</accession>
<dbReference type="AlphaFoldDB" id="A0A240A0C3"/>
<keyword evidence="9 10" id="KW-0472">Membrane</keyword>
<dbReference type="PANTHER" id="PTHR30472">
    <property type="entry name" value="FERRIC ENTEROBACTIN TRANSPORT SYSTEM PERMEASE PROTEIN"/>
    <property type="match status" value="1"/>
</dbReference>
<protein>
    <submittedName>
        <fullName evidence="11">FecCD transport family protein SstB</fullName>
    </submittedName>
</protein>
<name>A0A240A0C3_9STAP</name>
<feature type="transmembrane region" description="Helical" evidence="10">
    <location>
        <begin position="294"/>
        <end position="315"/>
    </location>
</feature>
<feature type="transmembrane region" description="Helical" evidence="10">
    <location>
        <begin position="46"/>
        <end position="66"/>
    </location>
</feature>
<dbReference type="Pfam" id="PF01032">
    <property type="entry name" value="FecCD"/>
    <property type="match status" value="1"/>
</dbReference>
<dbReference type="RefSeq" id="WP_095089271.1">
    <property type="nucleotide sequence ID" value="NZ_BMDM01000001.1"/>
</dbReference>
<feature type="transmembrane region" description="Helical" evidence="10">
    <location>
        <begin position="133"/>
        <end position="155"/>
    </location>
</feature>
<dbReference type="EMBL" id="LT906462">
    <property type="protein sequence ID" value="SNV76717.1"/>
    <property type="molecule type" value="Genomic_DNA"/>
</dbReference>
<dbReference type="CDD" id="cd06550">
    <property type="entry name" value="TM_ABC_iron-siderophores_like"/>
    <property type="match status" value="1"/>
</dbReference>
<evidence type="ECO:0000256" key="7">
    <source>
        <dbReference type="ARBA" id="ARBA00022989"/>
    </source>
</evidence>
<feature type="transmembrane region" description="Helical" evidence="10">
    <location>
        <begin position="12"/>
        <end position="30"/>
    </location>
</feature>
<organism evidence="11 12">
    <name type="scientific">Mammaliicoccus stepanovicii</name>
    <dbReference type="NCBI Taxonomy" id="643214"/>
    <lineage>
        <taxon>Bacteria</taxon>
        <taxon>Bacillati</taxon>
        <taxon>Bacillota</taxon>
        <taxon>Bacilli</taxon>
        <taxon>Bacillales</taxon>
        <taxon>Staphylococcaceae</taxon>
        <taxon>Mammaliicoccus</taxon>
    </lineage>
</organism>
<evidence type="ECO:0000256" key="1">
    <source>
        <dbReference type="ARBA" id="ARBA00004651"/>
    </source>
</evidence>
<dbReference type="GO" id="GO:0033214">
    <property type="term" value="P:siderophore-iron import into cell"/>
    <property type="evidence" value="ECO:0007669"/>
    <property type="project" value="TreeGrafter"/>
</dbReference>